<dbReference type="SUPFAM" id="SSF56112">
    <property type="entry name" value="Protein kinase-like (PK-like)"/>
    <property type="match status" value="1"/>
</dbReference>
<name>A0A835F263_9POAL</name>
<dbReference type="Pfam" id="PF13855">
    <property type="entry name" value="LRR_8"/>
    <property type="match status" value="1"/>
</dbReference>
<evidence type="ECO:0000313" key="24">
    <source>
        <dbReference type="Proteomes" id="UP000636709"/>
    </source>
</evidence>
<evidence type="ECO:0000256" key="5">
    <source>
        <dbReference type="ARBA" id="ARBA00022527"/>
    </source>
</evidence>
<keyword evidence="7" id="KW-0808">Transferase</keyword>
<dbReference type="InterPro" id="IPR017441">
    <property type="entry name" value="Protein_kinase_ATP_BS"/>
</dbReference>
<comment type="subcellular location">
    <subcellularLocation>
        <location evidence="1">Cell membrane</location>
        <topology evidence="1">Single-pass membrane protein</topology>
    </subcellularLocation>
</comment>
<comment type="catalytic activity">
    <reaction evidence="17">
        <text>L-threonyl-[protein] + ATP = O-phospho-L-threonyl-[protein] + ADP + H(+)</text>
        <dbReference type="Rhea" id="RHEA:46608"/>
        <dbReference type="Rhea" id="RHEA-COMP:11060"/>
        <dbReference type="Rhea" id="RHEA-COMP:11605"/>
        <dbReference type="ChEBI" id="CHEBI:15378"/>
        <dbReference type="ChEBI" id="CHEBI:30013"/>
        <dbReference type="ChEBI" id="CHEBI:30616"/>
        <dbReference type="ChEBI" id="CHEBI:61977"/>
        <dbReference type="ChEBI" id="CHEBI:456216"/>
        <dbReference type="EC" id="2.7.11.1"/>
    </reaction>
</comment>
<dbReference type="EC" id="2.7.11.1" evidence="3"/>
<comment type="caution">
    <text evidence="23">The sequence shown here is derived from an EMBL/GenBank/DDBJ whole genome shotgun (WGS) entry which is preliminary data.</text>
</comment>
<dbReference type="InterPro" id="IPR032675">
    <property type="entry name" value="LRR_dom_sf"/>
</dbReference>
<evidence type="ECO:0000256" key="6">
    <source>
        <dbReference type="ARBA" id="ARBA00022614"/>
    </source>
</evidence>
<evidence type="ECO:0000256" key="10">
    <source>
        <dbReference type="ARBA" id="ARBA00022737"/>
    </source>
</evidence>
<evidence type="ECO:0000256" key="18">
    <source>
        <dbReference type="ARBA" id="ARBA00048679"/>
    </source>
</evidence>
<keyword evidence="9 21" id="KW-0732">Signal</keyword>
<dbReference type="InterPro" id="IPR013210">
    <property type="entry name" value="LRR_N_plant-typ"/>
</dbReference>
<keyword evidence="4" id="KW-1003">Cell membrane</keyword>
<dbReference type="InterPro" id="IPR011009">
    <property type="entry name" value="Kinase-like_dom_sf"/>
</dbReference>
<feature type="transmembrane region" description="Helical" evidence="20">
    <location>
        <begin position="197"/>
        <end position="225"/>
    </location>
</feature>
<proteinExistence type="inferred from homology"/>
<evidence type="ECO:0000256" key="9">
    <source>
        <dbReference type="ARBA" id="ARBA00022729"/>
    </source>
</evidence>
<comment type="similarity">
    <text evidence="2">Belongs to the protein kinase superfamily. Ser/Thr protein kinase family.</text>
</comment>
<dbReference type="Pfam" id="PF08263">
    <property type="entry name" value="LRRNT_2"/>
    <property type="match status" value="1"/>
</dbReference>
<keyword evidence="16" id="KW-0325">Glycoprotein</keyword>
<dbReference type="PROSITE" id="PS50011">
    <property type="entry name" value="PROTEIN_KINASE_DOM"/>
    <property type="match status" value="1"/>
</dbReference>
<dbReference type="PROSITE" id="PS00108">
    <property type="entry name" value="PROTEIN_KINASE_ST"/>
    <property type="match status" value="1"/>
</dbReference>
<gene>
    <name evidence="23" type="ORF">HU200_020597</name>
</gene>
<dbReference type="GO" id="GO:0005886">
    <property type="term" value="C:plasma membrane"/>
    <property type="evidence" value="ECO:0007669"/>
    <property type="project" value="UniProtKB-SubCell"/>
</dbReference>
<keyword evidence="6" id="KW-0433">Leucine-rich repeat</keyword>
<keyword evidence="5" id="KW-0723">Serine/threonine-protein kinase</keyword>
<keyword evidence="14 20" id="KW-1133">Transmembrane helix</keyword>
<dbReference type="PANTHER" id="PTHR47988">
    <property type="entry name" value="SOMATIC EMBRYOGENESIS RECEPTOR KINASE 1"/>
    <property type="match status" value="1"/>
</dbReference>
<dbReference type="InterPro" id="IPR008271">
    <property type="entry name" value="Ser/Thr_kinase_AS"/>
</dbReference>
<evidence type="ECO:0000256" key="2">
    <source>
        <dbReference type="ARBA" id="ARBA00008684"/>
    </source>
</evidence>
<dbReference type="OrthoDB" id="680672at2759"/>
<keyword evidence="11 19" id="KW-0547">Nucleotide-binding</keyword>
<evidence type="ECO:0000256" key="17">
    <source>
        <dbReference type="ARBA" id="ARBA00047899"/>
    </source>
</evidence>
<dbReference type="FunFam" id="3.80.10.10:FF:000275">
    <property type="entry name" value="Leucine-rich repeat receptor-like protein kinase"/>
    <property type="match status" value="1"/>
</dbReference>
<evidence type="ECO:0000256" key="19">
    <source>
        <dbReference type="PROSITE-ProRule" id="PRU10141"/>
    </source>
</evidence>
<dbReference type="Proteomes" id="UP000636709">
    <property type="component" value="Unassembled WGS sequence"/>
</dbReference>
<evidence type="ECO:0000256" key="13">
    <source>
        <dbReference type="ARBA" id="ARBA00022840"/>
    </source>
</evidence>
<keyword evidence="15 20" id="KW-0472">Membrane</keyword>
<dbReference type="Gene3D" id="3.80.10.10">
    <property type="entry name" value="Ribonuclease Inhibitor"/>
    <property type="match status" value="1"/>
</dbReference>
<evidence type="ECO:0000256" key="4">
    <source>
        <dbReference type="ARBA" id="ARBA00022475"/>
    </source>
</evidence>
<evidence type="ECO:0000256" key="14">
    <source>
        <dbReference type="ARBA" id="ARBA00022989"/>
    </source>
</evidence>
<protein>
    <recommendedName>
        <fullName evidence="3">non-specific serine/threonine protein kinase</fullName>
        <ecNumber evidence="3">2.7.11.1</ecNumber>
    </recommendedName>
</protein>
<dbReference type="Gene3D" id="3.30.200.20">
    <property type="entry name" value="Phosphorylase Kinase, domain 1"/>
    <property type="match status" value="1"/>
</dbReference>
<dbReference type="PROSITE" id="PS00107">
    <property type="entry name" value="PROTEIN_KINASE_ATP"/>
    <property type="match status" value="1"/>
</dbReference>
<evidence type="ECO:0000256" key="21">
    <source>
        <dbReference type="SAM" id="SignalP"/>
    </source>
</evidence>
<comment type="catalytic activity">
    <reaction evidence="18">
        <text>L-seryl-[protein] + ATP = O-phospho-L-seryl-[protein] + ADP + H(+)</text>
        <dbReference type="Rhea" id="RHEA:17989"/>
        <dbReference type="Rhea" id="RHEA-COMP:9863"/>
        <dbReference type="Rhea" id="RHEA-COMP:11604"/>
        <dbReference type="ChEBI" id="CHEBI:15378"/>
        <dbReference type="ChEBI" id="CHEBI:29999"/>
        <dbReference type="ChEBI" id="CHEBI:30616"/>
        <dbReference type="ChEBI" id="CHEBI:83421"/>
        <dbReference type="ChEBI" id="CHEBI:456216"/>
        <dbReference type="EC" id="2.7.11.1"/>
    </reaction>
</comment>
<dbReference type="Gene3D" id="1.10.510.10">
    <property type="entry name" value="Transferase(Phosphotransferase) domain 1"/>
    <property type="match status" value="1"/>
</dbReference>
<dbReference type="SMART" id="SM00220">
    <property type="entry name" value="S_TKc"/>
    <property type="match status" value="1"/>
</dbReference>
<dbReference type="EMBL" id="JACEFO010001653">
    <property type="protein sequence ID" value="KAF8726013.1"/>
    <property type="molecule type" value="Genomic_DNA"/>
</dbReference>
<dbReference type="GO" id="GO:0005524">
    <property type="term" value="F:ATP binding"/>
    <property type="evidence" value="ECO:0007669"/>
    <property type="project" value="UniProtKB-UniRule"/>
</dbReference>
<keyword evidence="8 20" id="KW-0812">Transmembrane</keyword>
<dbReference type="FunFam" id="3.30.200.20:FF:000015">
    <property type="entry name" value="Somatic embryogenesis receptor kinase 1"/>
    <property type="match status" value="1"/>
</dbReference>
<keyword evidence="24" id="KW-1185">Reference proteome</keyword>
<dbReference type="AlphaFoldDB" id="A0A835F263"/>
<keyword evidence="10" id="KW-0677">Repeat</keyword>
<evidence type="ECO:0000256" key="1">
    <source>
        <dbReference type="ARBA" id="ARBA00004162"/>
    </source>
</evidence>
<evidence type="ECO:0000259" key="22">
    <source>
        <dbReference type="PROSITE" id="PS50011"/>
    </source>
</evidence>
<keyword evidence="13 19" id="KW-0067">ATP-binding</keyword>
<dbReference type="Pfam" id="PF00069">
    <property type="entry name" value="Pkinase"/>
    <property type="match status" value="1"/>
</dbReference>
<feature type="binding site" evidence="19">
    <location>
        <position position="293"/>
    </location>
    <ligand>
        <name>ATP</name>
        <dbReference type="ChEBI" id="CHEBI:30616"/>
    </ligand>
</feature>
<feature type="signal peptide" evidence="21">
    <location>
        <begin position="1"/>
        <end position="21"/>
    </location>
</feature>
<sequence length="525" mass="57253">MAARTAAAVVGLALVVSAAAALLFSPITAGDVDGDEAKALVAIRAALFDPSRVLRNWDDTAGSDPCSWAMVTCYHGQVYELSLMHQNLSGRLSPEIGRLTMLQNLSLCNNAISGPIPDTIGSLEFLQNLDLSNNQFTGSIPSTLGGLTNLLYLRLNNNSLSGPIPDSLATAPMIPTMDLSFNNLSGTRPIFHGRTVLWARILSIIALCIAVVCVAALITGGVMLFHYVCQREQVAVIDALHDLEVQLGHLKHFKFKEIKKATNNFSQRNILGEGGYGIVYKGCLPDGTIIAVKRLKNNVLDVGFDQFHTEVRVIALAVHCNLLQLTGFCTTNDERFLVYPYMPNGTVASRLHEHVNGKPALDWSRRKRIALGVAQGLLYLHEQCDPKIIHRDIKASNTLLDEHLEAVIADFGLAKFVDLGVSHVITEARGTLGRIPPESLMTGHSSDKTCSDLTREMGPLKYIPPSIGANTRKCSQVRIRPSSQARPTATEDRPSIRSLEGEFQRSHHSTIQISTSLRVITTKLK</sequence>
<evidence type="ECO:0000256" key="7">
    <source>
        <dbReference type="ARBA" id="ARBA00022679"/>
    </source>
</evidence>
<accession>A0A835F263</accession>
<evidence type="ECO:0000256" key="16">
    <source>
        <dbReference type="ARBA" id="ARBA00023180"/>
    </source>
</evidence>
<keyword evidence="12" id="KW-0418">Kinase</keyword>
<dbReference type="InterPro" id="IPR000719">
    <property type="entry name" value="Prot_kinase_dom"/>
</dbReference>
<dbReference type="SUPFAM" id="SSF52058">
    <property type="entry name" value="L domain-like"/>
    <property type="match status" value="1"/>
</dbReference>
<evidence type="ECO:0000256" key="11">
    <source>
        <dbReference type="ARBA" id="ARBA00022741"/>
    </source>
</evidence>
<dbReference type="FunFam" id="1.10.510.10:FF:001023">
    <property type="entry name" value="Os07g0541700 protein"/>
    <property type="match status" value="1"/>
</dbReference>
<evidence type="ECO:0000256" key="3">
    <source>
        <dbReference type="ARBA" id="ARBA00012513"/>
    </source>
</evidence>
<dbReference type="GO" id="GO:0004674">
    <property type="term" value="F:protein serine/threonine kinase activity"/>
    <property type="evidence" value="ECO:0007669"/>
    <property type="project" value="UniProtKB-KW"/>
</dbReference>
<dbReference type="Pfam" id="PF00560">
    <property type="entry name" value="LRR_1"/>
    <property type="match status" value="1"/>
</dbReference>
<evidence type="ECO:0000256" key="12">
    <source>
        <dbReference type="ARBA" id="ARBA00022777"/>
    </source>
</evidence>
<feature type="chain" id="PRO_5032356162" description="non-specific serine/threonine protein kinase" evidence="21">
    <location>
        <begin position="22"/>
        <end position="525"/>
    </location>
</feature>
<evidence type="ECO:0000256" key="20">
    <source>
        <dbReference type="SAM" id="Phobius"/>
    </source>
</evidence>
<feature type="domain" description="Protein kinase" evidence="22">
    <location>
        <begin position="265"/>
        <end position="525"/>
    </location>
</feature>
<reference evidence="23" key="1">
    <citation type="submission" date="2020-07" db="EMBL/GenBank/DDBJ databases">
        <title>Genome sequence and genetic diversity analysis of an under-domesticated orphan crop, white fonio (Digitaria exilis).</title>
        <authorList>
            <person name="Bennetzen J.L."/>
            <person name="Chen S."/>
            <person name="Ma X."/>
            <person name="Wang X."/>
            <person name="Yssel A.E.J."/>
            <person name="Chaluvadi S.R."/>
            <person name="Johnson M."/>
            <person name="Gangashetty P."/>
            <person name="Hamidou F."/>
            <person name="Sanogo M.D."/>
            <person name="Zwaenepoel A."/>
            <person name="Wallace J."/>
            <person name="Van De Peer Y."/>
            <person name="Van Deynze A."/>
        </authorList>
    </citation>
    <scope>NUCLEOTIDE SEQUENCE</scope>
    <source>
        <tissue evidence="23">Leaves</tissue>
    </source>
</reference>
<evidence type="ECO:0000256" key="8">
    <source>
        <dbReference type="ARBA" id="ARBA00022692"/>
    </source>
</evidence>
<organism evidence="23 24">
    <name type="scientific">Digitaria exilis</name>
    <dbReference type="NCBI Taxonomy" id="1010633"/>
    <lineage>
        <taxon>Eukaryota</taxon>
        <taxon>Viridiplantae</taxon>
        <taxon>Streptophyta</taxon>
        <taxon>Embryophyta</taxon>
        <taxon>Tracheophyta</taxon>
        <taxon>Spermatophyta</taxon>
        <taxon>Magnoliopsida</taxon>
        <taxon>Liliopsida</taxon>
        <taxon>Poales</taxon>
        <taxon>Poaceae</taxon>
        <taxon>PACMAD clade</taxon>
        <taxon>Panicoideae</taxon>
        <taxon>Panicodae</taxon>
        <taxon>Paniceae</taxon>
        <taxon>Anthephorinae</taxon>
        <taxon>Digitaria</taxon>
    </lineage>
</organism>
<evidence type="ECO:0000256" key="15">
    <source>
        <dbReference type="ARBA" id="ARBA00023136"/>
    </source>
</evidence>
<evidence type="ECO:0000313" key="23">
    <source>
        <dbReference type="EMBL" id="KAF8726013.1"/>
    </source>
</evidence>
<dbReference type="InterPro" id="IPR001611">
    <property type="entry name" value="Leu-rich_rpt"/>
</dbReference>